<gene>
    <name evidence="2" type="primary">SD113_0</name>
    <name evidence="2" type="ORF">CFP56_014993</name>
</gene>
<name>A0AAW0KQT0_QUESU</name>
<dbReference type="EMBL" id="PKMF04000235">
    <property type="protein sequence ID" value="KAK7841712.1"/>
    <property type="molecule type" value="Genomic_DNA"/>
</dbReference>
<dbReference type="AlphaFoldDB" id="A0AAW0KQT0"/>
<comment type="caution">
    <text evidence="2">The sequence shown here is derived from an EMBL/GenBank/DDBJ whole genome shotgun (WGS) entry which is preliminary data.</text>
</comment>
<evidence type="ECO:0000313" key="3">
    <source>
        <dbReference type="Proteomes" id="UP000237347"/>
    </source>
</evidence>
<dbReference type="GO" id="GO:0016301">
    <property type="term" value="F:kinase activity"/>
    <property type="evidence" value="ECO:0007669"/>
    <property type="project" value="UniProtKB-KW"/>
</dbReference>
<reference evidence="2 3" key="1">
    <citation type="journal article" date="2018" name="Sci. Data">
        <title>The draft genome sequence of cork oak.</title>
        <authorList>
            <person name="Ramos A.M."/>
            <person name="Usie A."/>
            <person name="Barbosa P."/>
            <person name="Barros P.M."/>
            <person name="Capote T."/>
            <person name="Chaves I."/>
            <person name="Simoes F."/>
            <person name="Abreu I."/>
            <person name="Carrasquinho I."/>
            <person name="Faro C."/>
            <person name="Guimaraes J.B."/>
            <person name="Mendonca D."/>
            <person name="Nobrega F."/>
            <person name="Rodrigues L."/>
            <person name="Saibo N.J.M."/>
            <person name="Varela M.C."/>
            <person name="Egas C."/>
            <person name="Matos J."/>
            <person name="Miguel C.M."/>
            <person name="Oliveira M.M."/>
            <person name="Ricardo C.P."/>
            <person name="Goncalves S."/>
        </authorList>
    </citation>
    <scope>NUCLEOTIDE SEQUENCE [LARGE SCALE GENOMIC DNA]</scope>
    <source>
        <strain evidence="3">cv. HL8</strain>
    </source>
</reference>
<accession>A0AAW0KQT0</accession>
<feature type="region of interest" description="Disordered" evidence="1">
    <location>
        <begin position="63"/>
        <end position="85"/>
    </location>
</feature>
<feature type="compositionally biased region" description="Polar residues" evidence="1">
    <location>
        <begin position="65"/>
        <end position="85"/>
    </location>
</feature>
<sequence>MKTVDGQKGVGFNGRDPTRYLYCKSVCKVRDRPTMMKVIKMFDIETVNLPTPKGPAFFIRRDQSKATSSNQTESNDELTNTLEGR</sequence>
<keyword evidence="3" id="KW-1185">Reference proteome</keyword>
<organism evidence="2 3">
    <name type="scientific">Quercus suber</name>
    <name type="common">Cork oak</name>
    <dbReference type="NCBI Taxonomy" id="58331"/>
    <lineage>
        <taxon>Eukaryota</taxon>
        <taxon>Viridiplantae</taxon>
        <taxon>Streptophyta</taxon>
        <taxon>Embryophyta</taxon>
        <taxon>Tracheophyta</taxon>
        <taxon>Spermatophyta</taxon>
        <taxon>Magnoliopsida</taxon>
        <taxon>eudicotyledons</taxon>
        <taxon>Gunneridae</taxon>
        <taxon>Pentapetalae</taxon>
        <taxon>rosids</taxon>
        <taxon>fabids</taxon>
        <taxon>Fagales</taxon>
        <taxon>Fagaceae</taxon>
        <taxon>Quercus</taxon>
    </lineage>
</organism>
<proteinExistence type="predicted"/>
<protein>
    <submittedName>
        <fullName evidence="2">G-type lectin s-receptor-like serine/threonine-protein kinase sd1-13</fullName>
    </submittedName>
</protein>
<dbReference type="Proteomes" id="UP000237347">
    <property type="component" value="Unassembled WGS sequence"/>
</dbReference>
<evidence type="ECO:0000256" key="1">
    <source>
        <dbReference type="SAM" id="MobiDB-lite"/>
    </source>
</evidence>
<evidence type="ECO:0000313" key="2">
    <source>
        <dbReference type="EMBL" id="KAK7841712.1"/>
    </source>
</evidence>